<proteinExistence type="predicted"/>
<gene>
    <name evidence="1" type="ORF">HZF10_04295</name>
</gene>
<evidence type="ECO:0000313" key="1">
    <source>
        <dbReference type="EMBL" id="NYA70129.1"/>
    </source>
</evidence>
<dbReference type="EMBL" id="JACBJI010000002">
    <property type="protein sequence ID" value="NYA70129.1"/>
    <property type="molecule type" value="Genomic_DNA"/>
</dbReference>
<keyword evidence="2" id="KW-1185">Reference proteome</keyword>
<protein>
    <submittedName>
        <fullName evidence="1">Uncharacterized protein</fullName>
    </submittedName>
</protein>
<comment type="caution">
    <text evidence="1">The sequence shown here is derived from an EMBL/GenBank/DDBJ whole genome shotgun (WGS) entry which is preliminary data.</text>
</comment>
<dbReference type="RefSeq" id="WP_176004954.1">
    <property type="nucleotide sequence ID" value="NZ_JABWMI010000006.1"/>
</dbReference>
<reference evidence="1 2" key="1">
    <citation type="submission" date="2020-07" db="EMBL/GenBank/DDBJ databases">
        <authorList>
            <person name="Sun Q."/>
        </authorList>
    </citation>
    <scope>NUCLEOTIDE SEQUENCE [LARGE SCALE GENOMIC DNA]</scope>
    <source>
        <strain evidence="1 2">MAH-1</strain>
    </source>
</reference>
<dbReference type="Proteomes" id="UP000535020">
    <property type="component" value="Unassembled WGS sequence"/>
</dbReference>
<name>A0A7Y9C594_9FLAO</name>
<sequence>MKKLVFIALAITSTAFGQQVIVKKDGSKLVAADVNVHSSKRQIEFKANGKEDKIAFSELDSAVIDKKVLKRFDIGNKARLYYVLASSKGKSLGVISSKRNRDRGGFSSVVTLYEVVVIENGKILQELKFTQSKTQDEVRKRKEFYDIANRYFGDCDGFIKRLMLFDNGTDPDNLILLNYLDNPEKISCK</sequence>
<dbReference type="AlphaFoldDB" id="A0A7Y9C594"/>
<organism evidence="1 2">
    <name type="scientific">Flavobacterium agri</name>
    <dbReference type="NCBI Taxonomy" id="2743471"/>
    <lineage>
        <taxon>Bacteria</taxon>
        <taxon>Pseudomonadati</taxon>
        <taxon>Bacteroidota</taxon>
        <taxon>Flavobacteriia</taxon>
        <taxon>Flavobacteriales</taxon>
        <taxon>Flavobacteriaceae</taxon>
        <taxon>Flavobacterium</taxon>
    </lineage>
</organism>
<accession>A0A7Y9C594</accession>
<evidence type="ECO:0000313" key="2">
    <source>
        <dbReference type="Proteomes" id="UP000535020"/>
    </source>
</evidence>